<dbReference type="InterPro" id="IPR053194">
    <property type="entry name" value="tRNA_methyltr_O"/>
</dbReference>
<evidence type="ECO:0000259" key="5">
    <source>
        <dbReference type="Pfam" id="PF02663"/>
    </source>
</evidence>
<dbReference type="Gene3D" id="3.30.1330.130">
    <property type="match status" value="1"/>
</dbReference>
<keyword evidence="2" id="KW-0863">Zinc-finger</keyword>
<accession>A0AA97I356</accession>
<evidence type="ECO:0000259" key="4">
    <source>
        <dbReference type="Pfam" id="PF01258"/>
    </source>
</evidence>
<dbReference type="PANTHER" id="PTHR39418">
    <property type="entry name" value="DEHYDROGENASE-RELATED"/>
    <property type="match status" value="1"/>
</dbReference>
<dbReference type="InterPro" id="IPR003814">
    <property type="entry name" value="FmdEsu_dom"/>
</dbReference>
<dbReference type="RefSeq" id="WP_317137107.1">
    <property type="nucleotide sequence ID" value="NZ_CP043875.1"/>
</dbReference>
<dbReference type="AlphaFoldDB" id="A0AA97I356"/>
<organism evidence="6 7">
    <name type="scientific">Methanochimaera problematica</name>
    <dbReference type="NCBI Taxonomy" id="2609417"/>
    <lineage>
        <taxon>Archaea</taxon>
        <taxon>Methanobacteriati</taxon>
        <taxon>Methanobacteriota</taxon>
        <taxon>Stenosarchaea group</taxon>
        <taxon>Methanomicrobia</taxon>
        <taxon>Methanomicrobiales</taxon>
        <taxon>Methanomicrobiaceae</taxon>
        <taxon>Methanochimaera</taxon>
    </lineage>
</organism>
<evidence type="ECO:0000256" key="1">
    <source>
        <dbReference type="ARBA" id="ARBA00022723"/>
    </source>
</evidence>
<dbReference type="GO" id="GO:0008270">
    <property type="term" value="F:zinc ion binding"/>
    <property type="evidence" value="ECO:0007669"/>
    <property type="project" value="UniProtKB-KW"/>
</dbReference>
<dbReference type="PIRSF" id="PIRSF006578">
    <property type="entry name" value="FwdE"/>
    <property type="match status" value="1"/>
</dbReference>
<dbReference type="GeneID" id="85228897"/>
<reference evidence="6 7" key="1">
    <citation type="submission" date="2019-09" db="EMBL/GenBank/DDBJ databases">
        <title>The complete genome of Methanoplanus sp. FWC-SCC4.</title>
        <authorList>
            <person name="Chen S.-C."/>
            <person name="Zhou Y.-Z."/>
            <person name="Lai M.-C."/>
        </authorList>
    </citation>
    <scope>NUCLEOTIDE SEQUENCE [LARGE SCALE GENOMIC DNA]</scope>
    <source>
        <strain evidence="6 7">FWC-SCC4</strain>
    </source>
</reference>
<protein>
    <submittedName>
        <fullName evidence="6">Formylmethanofuran dehydrogenase</fullName>
    </submittedName>
</protein>
<dbReference type="EMBL" id="CP043875">
    <property type="protein sequence ID" value="WOF15536.1"/>
    <property type="molecule type" value="Genomic_DNA"/>
</dbReference>
<evidence type="ECO:0000313" key="6">
    <source>
        <dbReference type="EMBL" id="WOF15536.1"/>
    </source>
</evidence>
<dbReference type="InterPro" id="IPR026328">
    <property type="entry name" value="FmdE"/>
</dbReference>
<dbReference type="Proteomes" id="UP001301797">
    <property type="component" value="Chromosome"/>
</dbReference>
<evidence type="ECO:0000256" key="2">
    <source>
        <dbReference type="ARBA" id="ARBA00022771"/>
    </source>
</evidence>
<dbReference type="PANTHER" id="PTHR39418:SF1">
    <property type="entry name" value="DEHYDROGENASE"/>
    <property type="match status" value="1"/>
</dbReference>
<feature type="domain" description="Formylmethanofuran dehydrogenase subunit E" evidence="5">
    <location>
        <begin position="14"/>
        <end position="151"/>
    </location>
</feature>
<keyword evidence="7" id="KW-1185">Reference proteome</keyword>
<dbReference type="SUPFAM" id="SSF143555">
    <property type="entry name" value="FwdE-like"/>
    <property type="match status" value="1"/>
</dbReference>
<proteinExistence type="predicted"/>
<dbReference type="InterPro" id="IPR000962">
    <property type="entry name" value="Znf_DskA_TraR"/>
</dbReference>
<sequence length="204" mass="22953">MSENIKSFEEAVEFHGHSCPGLAYGYRAAEYALKELFHGRSMDEELVAIVENDACGIDGIQFVTGCTIGKGNLIFRDFGKQVYTFIKRDNSDAVRISQKDKTGMGDFNKRADELKGKVFSGSANPEEIKEFHEIRAEITKHILSMPLEDLYNISHIKPQIPEKARIFGTVKCAKCGEMVSESRARVQDGKIVCIPCFEEYSRGW</sequence>
<name>A0AA97I356_9EURY</name>
<gene>
    <name evidence="6" type="ORF">F1737_01970</name>
</gene>
<keyword evidence="3" id="KW-0862">Zinc</keyword>
<dbReference type="KEGG" id="mefw:F1737_01970"/>
<evidence type="ECO:0000313" key="7">
    <source>
        <dbReference type="Proteomes" id="UP001301797"/>
    </source>
</evidence>
<dbReference type="Pfam" id="PF02663">
    <property type="entry name" value="FmdE"/>
    <property type="match status" value="1"/>
</dbReference>
<keyword evidence="1" id="KW-0479">Metal-binding</keyword>
<feature type="domain" description="Zinc finger DksA/TraR C4-type" evidence="4">
    <location>
        <begin position="165"/>
        <end position="202"/>
    </location>
</feature>
<dbReference type="Pfam" id="PF01258">
    <property type="entry name" value="zf-dskA_traR"/>
    <property type="match status" value="1"/>
</dbReference>
<evidence type="ECO:0000256" key="3">
    <source>
        <dbReference type="ARBA" id="ARBA00022833"/>
    </source>
</evidence>